<name>G4YJI9_PHYSP</name>
<dbReference type="GeneID" id="20651552"/>
<protein>
    <submittedName>
        <fullName evidence="1">Uncharacterized protein</fullName>
    </submittedName>
</protein>
<organism evidence="1 2">
    <name type="scientific">Phytophthora sojae (strain P6497)</name>
    <name type="common">Soybean stem and root rot agent</name>
    <name type="synonym">Phytophthora megasperma f. sp. glycines</name>
    <dbReference type="NCBI Taxonomy" id="1094619"/>
    <lineage>
        <taxon>Eukaryota</taxon>
        <taxon>Sar</taxon>
        <taxon>Stramenopiles</taxon>
        <taxon>Oomycota</taxon>
        <taxon>Peronosporomycetes</taxon>
        <taxon>Peronosporales</taxon>
        <taxon>Peronosporaceae</taxon>
        <taxon>Phytophthora</taxon>
    </lineage>
</organism>
<dbReference type="PANTHER" id="PTHR33064:SF37">
    <property type="entry name" value="RIBONUCLEASE H"/>
    <property type="match status" value="1"/>
</dbReference>
<dbReference type="EMBL" id="JH159151">
    <property type="protein sequence ID" value="EGZ29944.1"/>
    <property type="molecule type" value="Genomic_DNA"/>
</dbReference>
<dbReference type="Gene3D" id="3.10.10.10">
    <property type="entry name" value="HIV Type 1 Reverse Transcriptase, subunit A, domain 1"/>
    <property type="match status" value="1"/>
</dbReference>
<gene>
    <name evidence="1" type="ORF">PHYSODRAFT_408263</name>
</gene>
<dbReference type="Proteomes" id="UP000002640">
    <property type="component" value="Unassembled WGS sequence"/>
</dbReference>
<dbReference type="InterPro" id="IPR043128">
    <property type="entry name" value="Rev_trsase/Diguanyl_cyclase"/>
</dbReference>
<dbReference type="PANTHER" id="PTHR33064">
    <property type="entry name" value="POL PROTEIN"/>
    <property type="match status" value="1"/>
</dbReference>
<evidence type="ECO:0000313" key="2">
    <source>
        <dbReference type="Proteomes" id="UP000002640"/>
    </source>
</evidence>
<dbReference type="InParanoid" id="G4YJI9"/>
<dbReference type="InterPro" id="IPR051320">
    <property type="entry name" value="Viral_Replic_Matur_Polypro"/>
</dbReference>
<sequence length="132" mass="14418">DPPADVEPLRITLQPGAQPFRARTRRYGAAQSAVLPEHVHTLEKMGFVRRNNMSRWACAAVPVPKAGRPNEFRLTIDYRPVNVLTIPIAGTGADLTSSSENVDGAYGFAGFDMPSGFSQLPLDDDSQEIMSF</sequence>
<dbReference type="SUPFAM" id="SSF56672">
    <property type="entry name" value="DNA/RNA polymerases"/>
    <property type="match status" value="1"/>
</dbReference>
<evidence type="ECO:0000313" key="1">
    <source>
        <dbReference type="EMBL" id="EGZ29944.1"/>
    </source>
</evidence>
<dbReference type="Gene3D" id="3.30.70.270">
    <property type="match status" value="1"/>
</dbReference>
<dbReference type="STRING" id="1094619.G4YJI9"/>
<dbReference type="RefSeq" id="XP_009517219.1">
    <property type="nucleotide sequence ID" value="XM_009518924.1"/>
</dbReference>
<dbReference type="InterPro" id="IPR043502">
    <property type="entry name" value="DNA/RNA_pol_sf"/>
</dbReference>
<feature type="non-terminal residue" evidence="1">
    <location>
        <position position="1"/>
    </location>
</feature>
<dbReference type="AlphaFoldDB" id="G4YJI9"/>
<feature type="non-terminal residue" evidence="1">
    <location>
        <position position="132"/>
    </location>
</feature>
<proteinExistence type="predicted"/>
<dbReference type="KEGG" id="psoj:PHYSODRAFT_408263"/>
<accession>G4YJI9</accession>
<keyword evidence="2" id="KW-1185">Reference proteome</keyword>
<reference evidence="1 2" key="1">
    <citation type="journal article" date="2006" name="Science">
        <title>Phytophthora genome sequences uncover evolutionary origins and mechanisms of pathogenesis.</title>
        <authorList>
            <person name="Tyler B.M."/>
            <person name="Tripathy S."/>
            <person name="Zhang X."/>
            <person name="Dehal P."/>
            <person name="Jiang R.H."/>
            <person name="Aerts A."/>
            <person name="Arredondo F.D."/>
            <person name="Baxter L."/>
            <person name="Bensasson D."/>
            <person name="Beynon J.L."/>
            <person name="Chapman J."/>
            <person name="Damasceno C.M."/>
            <person name="Dorrance A.E."/>
            <person name="Dou D."/>
            <person name="Dickerman A.W."/>
            <person name="Dubchak I.L."/>
            <person name="Garbelotto M."/>
            <person name="Gijzen M."/>
            <person name="Gordon S.G."/>
            <person name="Govers F."/>
            <person name="Grunwald N.J."/>
            <person name="Huang W."/>
            <person name="Ivors K.L."/>
            <person name="Jones R.W."/>
            <person name="Kamoun S."/>
            <person name="Krampis K."/>
            <person name="Lamour K.H."/>
            <person name="Lee M.K."/>
            <person name="McDonald W.H."/>
            <person name="Medina M."/>
            <person name="Meijer H.J."/>
            <person name="Nordberg E.K."/>
            <person name="Maclean D.J."/>
            <person name="Ospina-Giraldo M.D."/>
            <person name="Morris P.F."/>
            <person name="Phuntumart V."/>
            <person name="Putnam N.H."/>
            <person name="Rash S."/>
            <person name="Rose J.K."/>
            <person name="Sakihama Y."/>
            <person name="Salamov A.A."/>
            <person name="Savidor A."/>
            <person name="Scheuring C.F."/>
            <person name="Smith B.M."/>
            <person name="Sobral B.W."/>
            <person name="Terry A."/>
            <person name="Torto-Alalibo T.A."/>
            <person name="Win J."/>
            <person name="Xu Z."/>
            <person name="Zhang H."/>
            <person name="Grigoriev I.V."/>
            <person name="Rokhsar D.S."/>
            <person name="Boore J.L."/>
        </authorList>
    </citation>
    <scope>NUCLEOTIDE SEQUENCE [LARGE SCALE GENOMIC DNA]</scope>
    <source>
        <strain evidence="1 2">P6497</strain>
    </source>
</reference>